<gene>
    <name evidence="14" type="ORF">MCHLO_03467</name>
</gene>
<evidence type="ECO:0000256" key="6">
    <source>
        <dbReference type="ARBA" id="ARBA00023157"/>
    </source>
</evidence>
<evidence type="ECO:0000256" key="5">
    <source>
        <dbReference type="ARBA" id="ARBA00023001"/>
    </source>
</evidence>
<keyword evidence="15" id="KW-1185">Reference proteome</keyword>
<dbReference type="InterPro" id="IPR000254">
    <property type="entry name" value="CBD"/>
</dbReference>
<dbReference type="PANTHER" id="PTHR33753">
    <property type="entry name" value="1,4-BETA-D-GLUCAN CELLOBIOHYDROLASE B"/>
    <property type="match status" value="1"/>
</dbReference>
<evidence type="ECO:0000256" key="8">
    <source>
        <dbReference type="ARBA" id="ARBA00023277"/>
    </source>
</evidence>
<keyword evidence="3" id="KW-0732">Signal</keyword>
<dbReference type="Gene3D" id="2.70.100.10">
    <property type="entry name" value="Glycoside hydrolase, family 7, domain"/>
    <property type="match status" value="1"/>
</dbReference>
<proteinExistence type="inferred from homology"/>
<evidence type="ECO:0000256" key="1">
    <source>
        <dbReference type="ARBA" id="ARBA00001641"/>
    </source>
</evidence>
<dbReference type="GO" id="GO:0016787">
    <property type="term" value="F:hydrolase activity"/>
    <property type="evidence" value="ECO:0007669"/>
    <property type="project" value="UniProtKB-KW"/>
</dbReference>
<keyword evidence="4 11" id="KW-0378">Hydrolase</keyword>
<evidence type="ECO:0000256" key="4">
    <source>
        <dbReference type="ARBA" id="ARBA00022801"/>
    </source>
</evidence>
<dbReference type="PANTHER" id="PTHR33753:SF2">
    <property type="entry name" value="GLYCOSIDE HYDROLASE FAMILY 7 PROTEIN"/>
    <property type="match status" value="1"/>
</dbReference>
<keyword evidence="10 11" id="KW-0624">Polysaccharide degradation</keyword>
<dbReference type="EMBL" id="DF841963">
    <property type="protein sequence ID" value="GAT45916.1"/>
    <property type="molecule type" value="Genomic_DNA"/>
</dbReference>
<feature type="domain" description="CBM1" evidence="13">
    <location>
        <begin position="484"/>
        <end position="520"/>
    </location>
</feature>
<dbReference type="Pfam" id="PF00734">
    <property type="entry name" value="CBM_1"/>
    <property type="match status" value="1"/>
</dbReference>
<dbReference type="InterPro" id="IPR035971">
    <property type="entry name" value="CBD_sf"/>
</dbReference>
<evidence type="ECO:0000256" key="11">
    <source>
        <dbReference type="RuleBase" id="RU361164"/>
    </source>
</evidence>
<comment type="similarity">
    <text evidence="2 11">Belongs to the glycosyl hydrolase 7 (cellulase C) family.</text>
</comment>
<dbReference type="SMART" id="SM00236">
    <property type="entry name" value="fCBD"/>
    <property type="match status" value="1"/>
</dbReference>
<name>A0ABQ0L464_MYCCL</name>
<reference evidence="14" key="1">
    <citation type="submission" date="2014-09" db="EMBL/GenBank/DDBJ databases">
        <title>Genome sequence of the luminous mushroom Mycena chlorophos for searching fungal bioluminescence genes.</title>
        <authorList>
            <person name="Tanaka Y."/>
            <person name="Kasuga D."/>
            <person name="Oba Y."/>
            <person name="Hase S."/>
            <person name="Sato K."/>
            <person name="Oba Y."/>
            <person name="Sakakibara Y."/>
        </authorList>
    </citation>
    <scope>NUCLEOTIDE SEQUENCE</scope>
</reference>
<keyword evidence="5 11" id="KW-0136">Cellulose degradation</keyword>
<keyword evidence="9 11" id="KW-0326">Glycosidase</keyword>
<dbReference type="InterPro" id="IPR013320">
    <property type="entry name" value="ConA-like_dom_sf"/>
</dbReference>
<dbReference type="InterPro" id="IPR037019">
    <property type="entry name" value="Glyco_hydro_7_sf"/>
</dbReference>
<protein>
    <recommendedName>
        <fullName evidence="11">Glucanase</fullName>
        <ecNumber evidence="11">3.2.1.-</ecNumber>
    </recommendedName>
</protein>
<keyword evidence="8" id="KW-0119">Carbohydrate metabolism</keyword>
<evidence type="ECO:0000256" key="2">
    <source>
        <dbReference type="ARBA" id="ARBA00006044"/>
    </source>
</evidence>
<dbReference type="Pfam" id="PF00840">
    <property type="entry name" value="Glyco_hydro_7"/>
    <property type="match status" value="1"/>
</dbReference>
<dbReference type="EC" id="3.2.1.-" evidence="11"/>
<evidence type="ECO:0000256" key="9">
    <source>
        <dbReference type="ARBA" id="ARBA00023295"/>
    </source>
</evidence>
<evidence type="ECO:0000313" key="14">
    <source>
        <dbReference type="EMBL" id="GAT45916.1"/>
    </source>
</evidence>
<keyword evidence="7" id="KW-0325">Glycoprotein</keyword>
<dbReference type="PROSITE" id="PS51164">
    <property type="entry name" value="CBM1_2"/>
    <property type="match status" value="1"/>
</dbReference>
<dbReference type="Proteomes" id="UP000815677">
    <property type="component" value="Unassembled WGS sequence"/>
</dbReference>
<sequence>MGCDGRWYKSCRATSVLKQHSHLRTLQDVPDPGPRLALFPRGGLRSASRARPVVRARRLRRRLFWTPTGAGFTPPANYLFPPSGNTWDATLCPDPTTCAENCALDGADYEGTYGVSTSGNALTLDFVTGSNVGSRLYLMNAADSEYYLFSLLNQEFTFTVDVSKLGCGLNGAVYFSEMDADGGMSRFPGNKAGAKYGTGYSNILDWTPDSNSDSTGTGMYGTCCNEMDIWEANSMATAYTPHPCSVTEQTQCSGSQCGGASAPARYEGICDPDGCDFNSWRWGNETFFGDSSSFTIDTMQPITVVTQFVTSDGTSTGTLSAIKRLYVQNGKIIQNSMTNVAGVTATNEITDEFCTQQKAATNNTNSFATQGGLTQMGSAIGKGMVLSLSLWYVPSLAVASMLWLDSDYPTTSPASDVGVSRGPCATTSGVPANVESQQGSSSVIYSNIKFGPIGSTYSSGTSTTTGVGGTTTTTTTTSTGPTGSSVPVYGQCGGIGYTGSTTCASGSTCKEQNAYYSQCLPS</sequence>
<evidence type="ECO:0000256" key="12">
    <source>
        <dbReference type="SAM" id="MobiDB-lite"/>
    </source>
</evidence>
<keyword evidence="6" id="KW-1015">Disulfide bond</keyword>
<dbReference type="PRINTS" id="PR00734">
    <property type="entry name" value="GLHYDRLASE7"/>
</dbReference>
<accession>A0ABQ0L464</accession>
<organism evidence="14 15">
    <name type="scientific">Mycena chlorophos</name>
    <name type="common">Agaric fungus</name>
    <name type="synonym">Agaricus chlorophos</name>
    <dbReference type="NCBI Taxonomy" id="658473"/>
    <lineage>
        <taxon>Eukaryota</taxon>
        <taxon>Fungi</taxon>
        <taxon>Dikarya</taxon>
        <taxon>Basidiomycota</taxon>
        <taxon>Agaricomycotina</taxon>
        <taxon>Agaricomycetes</taxon>
        <taxon>Agaricomycetidae</taxon>
        <taxon>Agaricales</taxon>
        <taxon>Marasmiineae</taxon>
        <taxon>Mycenaceae</taxon>
        <taxon>Mycena</taxon>
    </lineage>
</organism>
<dbReference type="PROSITE" id="PS00562">
    <property type="entry name" value="CBM1_1"/>
    <property type="match status" value="1"/>
</dbReference>
<dbReference type="InterPro" id="IPR001722">
    <property type="entry name" value="Glyco_hydro_7"/>
</dbReference>
<evidence type="ECO:0000256" key="7">
    <source>
        <dbReference type="ARBA" id="ARBA00023180"/>
    </source>
</evidence>
<dbReference type="SUPFAM" id="SSF49899">
    <property type="entry name" value="Concanavalin A-like lectins/glucanases"/>
    <property type="match status" value="1"/>
</dbReference>
<evidence type="ECO:0000256" key="3">
    <source>
        <dbReference type="ARBA" id="ARBA00022729"/>
    </source>
</evidence>
<dbReference type="CDD" id="cd07999">
    <property type="entry name" value="GH7_CBH_EG"/>
    <property type="match status" value="1"/>
</dbReference>
<evidence type="ECO:0000313" key="15">
    <source>
        <dbReference type="Proteomes" id="UP000815677"/>
    </source>
</evidence>
<evidence type="ECO:0000256" key="10">
    <source>
        <dbReference type="ARBA" id="ARBA00023326"/>
    </source>
</evidence>
<feature type="region of interest" description="Disordered" evidence="12">
    <location>
        <begin position="460"/>
        <end position="483"/>
    </location>
</feature>
<evidence type="ECO:0000259" key="13">
    <source>
        <dbReference type="PROSITE" id="PS51164"/>
    </source>
</evidence>
<comment type="catalytic activity">
    <reaction evidence="1">
        <text>Hydrolysis of (1-&gt;4)-beta-D-glucosidic linkages in cellulose and cellotetraose, releasing cellobiose from the non-reducing ends of the chains.</text>
        <dbReference type="EC" id="3.2.1.91"/>
    </reaction>
</comment>
<dbReference type="SUPFAM" id="SSF57180">
    <property type="entry name" value="Cellulose-binding domain"/>
    <property type="match status" value="1"/>
</dbReference>